<reference evidence="1 2" key="1">
    <citation type="submission" date="2015-03" db="EMBL/GenBank/DDBJ databases">
        <title>Draft genome sequence of Elstera litoralis.</title>
        <authorList>
            <person name="Rahalkar M.C."/>
            <person name="Dhakephalkar P.K."/>
            <person name="Pore S.D."/>
            <person name="Arora P."/>
            <person name="Kapse N.G."/>
            <person name="Pandit P.S."/>
        </authorList>
    </citation>
    <scope>NUCLEOTIDE SEQUENCE [LARGE SCALE GENOMIC DNA]</scope>
    <source>
        <strain evidence="1 2">Dia-1</strain>
    </source>
</reference>
<dbReference type="InterPro" id="IPR050194">
    <property type="entry name" value="Glycosyltransferase_grp1"/>
</dbReference>
<dbReference type="EMBL" id="LAJY01000606">
    <property type="protein sequence ID" value="KJV08386.1"/>
    <property type="molecule type" value="Genomic_DNA"/>
</dbReference>
<name>A0A0F3INQ2_9PROT</name>
<dbReference type="Pfam" id="PF20706">
    <property type="entry name" value="GT4-conflict"/>
    <property type="match status" value="1"/>
</dbReference>
<protein>
    <submittedName>
        <fullName evidence="1">Uncharacterized protein</fullName>
    </submittedName>
</protein>
<evidence type="ECO:0000313" key="1">
    <source>
        <dbReference type="EMBL" id="KJV08386.1"/>
    </source>
</evidence>
<dbReference type="Proteomes" id="UP000033774">
    <property type="component" value="Unassembled WGS sequence"/>
</dbReference>
<dbReference type="PANTHER" id="PTHR45947">
    <property type="entry name" value="SULFOQUINOVOSYL TRANSFERASE SQD2"/>
    <property type="match status" value="1"/>
</dbReference>
<dbReference type="GO" id="GO:0016757">
    <property type="term" value="F:glycosyltransferase activity"/>
    <property type="evidence" value="ECO:0007669"/>
    <property type="project" value="TreeGrafter"/>
</dbReference>
<dbReference type="OrthoDB" id="9781738at2"/>
<sequence>MIGFGWPLSTQTGWGQVGFNMVLQMLRLGKTRPVLLEAPEDLAIHGLHLWTLLPLEIERRTRSAGVNGSGADWPFPVMHPLGNHFGGTGSRHRHRGQRNIGRMVFEDTNLTAEDRREIAAYDCFLTPSRWNAGLLRAAGATDVRMVHEGIDESVFFPAPRQGLCPGRFIVFSGGKLEFRKGQDIVIAAFKIFQRRHPEALLAVNWQNFWPQLAADMALAGHVKSAPGLDQNGRLALGDWLVREGLPEDSFVDLGMIPHHMMAQVMREAHVAVFPNRAEGATNLVALECMAVNVPVILSANTGHLDLMMADEPTCIPLKHQRRVPKAPGMDGLDGWGESSVEELVEALEKIYTDHALSQTIARSGTQLAQSRSWRVQTEAVLEALEDFIH</sequence>
<dbReference type="PANTHER" id="PTHR45947:SF3">
    <property type="entry name" value="SULFOQUINOVOSYL TRANSFERASE SQD2"/>
    <property type="match status" value="1"/>
</dbReference>
<dbReference type="PATRIC" id="fig|552518.3.peg.3752"/>
<dbReference type="RefSeq" id="WP_045777109.1">
    <property type="nucleotide sequence ID" value="NZ_LAJY01000606.1"/>
</dbReference>
<organism evidence="1 2">
    <name type="scientific">Elstera litoralis</name>
    <dbReference type="NCBI Taxonomy" id="552518"/>
    <lineage>
        <taxon>Bacteria</taxon>
        <taxon>Pseudomonadati</taxon>
        <taxon>Pseudomonadota</taxon>
        <taxon>Alphaproteobacteria</taxon>
        <taxon>Rhodospirillales</taxon>
        <taxon>Rhodospirillaceae</taxon>
        <taxon>Elstera</taxon>
    </lineage>
</organism>
<dbReference type="CDD" id="cd03801">
    <property type="entry name" value="GT4_PimA-like"/>
    <property type="match status" value="1"/>
</dbReference>
<dbReference type="SUPFAM" id="SSF53756">
    <property type="entry name" value="UDP-Glycosyltransferase/glycogen phosphorylase"/>
    <property type="match status" value="1"/>
</dbReference>
<accession>A0A0F3INQ2</accession>
<comment type="caution">
    <text evidence="1">The sequence shown here is derived from an EMBL/GenBank/DDBJ whole genome shotgun (WGS) entry which is preliminary data.</text>
</comment>
<proteinExistence type="predicted"/>
<dbReference type="Gene3D" id="3.40.50.2000">
    <property type="entry name" value="Glycogen Phosphorylase B"/>
    <property type="match status" value="1"/>
</dbReference>
<gene>
    <name evidence="1" type="ORF">VZ95_18135</name>
</gene>
<keyword evidence="2" id="KW-1185">Reference proteome</keyword>
<evidence type="ECO:0000313" key="2">
    <source>
        <dbReference type="Proteomes" id="UP000033774"/>
    </source>
</evidence>
<dbReference type="AlphaFoldDB" id="A0A0F3INQ2"/>